<gene>
    <name evidence="1" type="ORF">EVA_15700</name>
</gene>
<dbReference type="EMBL" id="AMCI01005410">
    <property type="protein sequence ID" value="EJW96186.1"/>
    <property type="molecule type" value="Genomic_DNA"/>
</dbReference>
<name>J9FMN8_9ZZZZ</name>
<protein>
    <submittedName>
        <fullName evidence="1">Uncharacterized protein</fullName>
    </submittedName>
</protein>
<reference evidence="1" key="1">
    <citation type="journal article" date="2012" name="PLoS ONE">
        <title>Gene sets for utilization of primary and secondary nutrition supplies in the distal gut of endangered iberian lynx.</title>
        <authorList>
            <person name="Alcaide M."/>
            <person name="Messina E."/>
            <person name="Richter M."/>
            <person name="Bargiela R."/>
            <person name="Peplies J."/>
            <person name="Huws S.A."/>
            <person name="Newbold C.J."/>
            <person name="Golyshin P.N."/>
            <person name="Simon M.A."/>
            <person name="Lopez G."/>
            <person name="Yakimov M.M."/>
            <person name="Ferrer M."/>
        </authorList>
    </citation>
    <scope>NUCLEOTIDE SEQUENCE</scope>
</reference>
<evidence type="ECO:0000313" key="1">
    <source>
        <dbReference type="EMBL" id="EJW96186.1"/>
    </source>
</evidence>
<dbReference type="SUPFAM" id="SSF53254">
    <property type="entry name" value="Phosphoglycerate mutase-like"/>
    <property type="match status" value="1"/>
</dbReference>
<dbReference type="InterPro" id="IPR013078">
    <property type="entry name" value="His_Pase_superF_clade-1"/>
</dbReference>
<accession>J9FMN8</accession>
<comment type="caution">
    <text evidence="1">The sequence shown here is derived from an EMBL/GenBank/DDBJ whole genome shotgun (WGS) entry which is preliminary data.</text>
</comment>
<sequence>MRYILSSDLQRAVDTANLINQPFHLPLRTTPYCANATGGN</sequence>
<dbReference type="Pfam" id="PF00300">
    <property type="entry name" value="His_Phos_1"/>
    <property type="match status" value="1"/>
</dbReference>
<organism evidence="1">
    <name type="scientific">gut metagenome</name>
    <dbReference type="NCBI Taxonomy" id="749906"/>
    <lineage>
        <taxon>unclassified sequences</taxon>
        <taxon>metagenomes</taxon>
        <taxon>organismal metagenomes</taxon>
    </lineage>
</organism>
<proteinExistence type="predicted"/>
<dbReference type="AlphaFoldDB" id="J9FMN8"/>
<dbReference type="InterPro" id="IPR029033">
    <property type="entry name" value="His_PPase_superfam"/>
</dbReference>